<feature type="compositionally biased region" description="Basic and acidic residues" evidence="1">
    <location>
        <begin position="568"/>
        <end position="577"/>
    </location>
</feature>
<feature type="compositionally biased region" description="Polar residues" evidence="1">
    <location>
        <begin position="527"/>
        <end position="541"/>
    </location>
</feature>
<feature type="compositionally biased region" description="Basic and acidic residues" evidence="1">
    <location>
        <begin position="664"/>
        <end position="673"/>
    </location>
</feature>
<feature type="region of interest" description="Disordered" evidence="1">
    <location>
        <begin position="568"/>
        <end position="600"/>
    </location>
</feature>
<feature type="region of interest" description="Disordered" evidence="1">
    <location>
        <begin position="638"/>
        <end position="674"/>
    </location>
</feature>
<dbReference type="EMBL" id="HF935644">
    <property type="protein sequence ID" value="CCX31756.1"/>
    <property type="molecule type" value="Genomic_DNA"/>
</dbReference>
<dbReference type="AlphaFoldDB" id="U4LUL0"/>
<organism evidence="2 3">
    <name type="scientific">Pyronema omphalodes (strain CBS 100304)</name>
    <name type="common">Pyronema confluens</name>
    <dbReference type="NCBI Taxonomy" id="1076935"/>
    <lineage>
        <taxon>Eukaryota</taxon>
        <taxon>Fungi</taxon>
        <taxon>Dikarya</taxon>
        <taxon>Ascomycota</taxon>
        <taxon>Pezizomycotina</taxon>
        <taxon>Pezizomycetes</taxon>
        <taxon>Pezizales</taxon>
        <taxon>Pyronemataceae</taxon>
        <taxon>Pyronema</taxon>
    </lineage>
</organism>
<feature type="compositionally biased region" description="Low complexity" evidence="1">
    <location>
        <begin position="720"/>
        <end position="733"/>
    </location>
</feature>
<protein>
    <submittedName>
        <fullName evidence="2">Uncharacterized protein</fullName>
    </submittedName>
</protein>
<keyword evidence="3" id="KW-1185">Reference proteome</keyword>
<proteinExistence type="predicted"/>
<feature type="compositionally biased region" description="Basic residues" evidence="1">
    <location>
        <begin position="649"/>
        <end position="663"/>
    </location>
</feature>
<evidence type="ECO:0000313" key="2">
    <source>
        <dbReference type="EMBL" id="CCX31756.1"/>
    </source>
</evidence>
<sequence>MPHFNNLFQPYVPALPPGCCYGDDDNTEQNDSWLNPFPQSDNQNIQDDVKQSLGGIGSPSYLGNEVYGYGESSRAGAVGLRASQGSNYAPPADYFTEGDATIDPKSLQEPAPHHTHPLDELRERCQPIGDDETPIKTYGAAHTGAYHSPHDEYYSAPAKNTQPLEDHQESPAGFADEEYVNYANYEQESPTPVGHHFYDATDDGSESRIPVPEQYSTAADYGSKSCTHVPDQYSTATAYPLEPCTPVDQQYYNTANLEEDPRTPVDQYQTPNGSVYDPTPATVYGGTVTSSPGPLATPRQPSISAVSDYGSVRSVHSVHSFHSAHPVQSVHPVNPVHPPPRASCAGVTIPAESPRHKKYDPIPESCGTDGGEVHNYYGNPYVEEQVHEVPRYSAQQVQPVKPASAASHWVLEPVPGVPSQFWRRKPVKPLYNNHPRNPLAPSFDFCNEASTVRWPALTSYNDNQVINNINGRYNSISEDHQHYSSQSTASQAHYGQSAHGQASHGQSPYRRFQYAPQYPENDRRYSGTYSTTLSRSNGVSKHITRQMSSTSVAAAQFTSRDIGKYAHPRVFEDDGSRRPSTVPRARRPTAFTASATSTQATLAAQPQLPSVKKMSRNEILKLKNEKREKEIQKAIQKTINGDAQEATKGKKGKKGKKTPKVRKQRAEMTDEQRTASYQRRIMNSGLADKYWPDPEIIKKTQELQTYKAKQAQDGHEAQMDQEAQQAQPTQKAQNVHQGQEFIAISSEDEGC</sequence>
<evidence type="ECO:0000256" key="1">
    <source>
        <dbReference type="SAM" id="MobiDB-lite"/>
    </source>
</evidence>
<dbReference type="Proteomes" id="UP000018144">
    <property type="component" value="Unassembled WGS sequence"/>
</dbReference>
<gene>
    <name evidence="2" type="ORF">PCON_11394</name>
</gene>
<feature type="region of interest" description="Disordered" evidence="1">
    <location>
        <begin position="479"/>
        <end position="541"/>
    </location>
</feature>
<name>U4LUL0_PYROM</name>
<feature type="region of interest" description="Disordered" evidence="1">
    <location>
        <begin position="707"/>
        <end position="751"/>
    </location>
</feature>
<reference evidence="2 3" key="1">
    <citation type="journal article" date="2013" name="PLoS Genet.">
        <title>The genome and development-dependent transcriptomes of Pyronema confluens: a window into fungal evolution.</title>
        <authorList>
            <person name="Traeger S."/>
            <person name="Altegoer F."/>
            <person name="Freitag M."/>
            <person name="Gabaldon T."/>
            <person name="Kempken F."/>
            <person name="Kumar A."/>
            <person name="Marcet-Houben M."/>
            <person name="Poggeler S."/>
            <person name="Stajich J.E."/>
            <person name="Nowrousian M."/>
        </authorList>
    </citation>
    <scope>NUCLEOTIDE SEQUENCE [LARGE SCALE GENOMIC DNA]</scope>
    <source>
        <strain evidence="3">CBS 100304</strain>
        <tissue evidence="2">Vegetative mycelium</tissue>
    </source>
</reference>
<feature type="compositionally biased region" description="Polar residues" evidence="1">
    <location>
        <begin position="483"/>
        <end position="506"/>
    </location>
</feature>
<feature type="compositionally biased region" description="Low complexity" evidence="1">
    <location>
        <begin position="588"/>
        <end position="600"/>
    </location>
</feature>
<evidence type="ECO:0000313" key="3">
    <source>
        <dbReference type="Proteomes" id="UP000018144"/>
    </source>
</evidence>
<accession>U4LUL0</accession>